<dbReference type="Proteomes" id="UP001590950">
    <property type="component" value="Unassembled WGS sequence"/>
</dbReference>
<evidence type="ECO:0000313" key="1">
    <source>
        <dbReference type="EMBL" id="KAL2037603.1"/>
    </source>
</evidence>
<name>A0ABR3ZWA4_9LECA</name>
<organism evidence="1 2">
    <name type="scientific">Stereocaulon virgatum</name>
    <dbReference type="NCBI Taxonomy" id="373712"/>
    <lineage>
        <taxon>Eukaryota</taxon>
        <taxon>Fungi</taxon>
        <taxon>Dikarya</taxon>
        <taxon>Ascomycota</taxon>
        <taxon>Pezizomycotina</taxon>
        <taxon>Lecanoromycetes</taxon>
        <taxon>OSLEUM clade</taxon>
        <taxon>Lecanoromycetidae</taxon>
        <taxon>Lecanorales</taxon>
        <taxon>Lecanorineae</taxon>
        <taxon>Stereocaulaceae</taxon>
        <taxon>Stereocaulon</taxon>
    </lineage>
</organism>
<sequence>MADPISITAVVATMIPFILGGVQTSLQLALDAMPEIHDTRNRYAMKKLLAFFYKARTGELTEKDFEQAKHYYFKLRAVALFAQNQTVLDDLENGMLLMEETLGVRHLIKSKTEIQPSDINTLASGLQACKALKSGDALVEAFRKYELPSYESISKPSAPLEAQKSHAAEKHSVKPRVWEKAATWSLVALIPPLLFVPKIRQKC</sequence>
<gene>
    <name evidence="1" type="ORF">N7G274_009716</name>
</gene>
<keyword evidence="2" id="KW-1185">Reference proteome</keyword>
<proteinExistence type="predicted"/>
<reference evidence="1 2" key="1">
    <citation type="submission" date="2024-09" db="EMBL/GenBank/DDBJ databases">
        <title>Rethinking Asexuality: The Enigmatic Case of Functional Sexual Genes in Lepraria (Stereocaulaceae).</title>
        <authorList>
            <person name="Doellman M."/>
            <person name="Sun Y."/>
            <person name="Barcenas-Pena A."/>
            <person name="Lumbsch H.T."/>
            <person name="Grewe F."/>
        </authorList>
    </citation>
    <scope>NUCLEOTIDE SEQUENCE [LARGE SCALE GENOMIC DNA]</scope>
    <source>
        <strain evidence="1 2">Mercado 3170</strain>
    </source>
</reference>
<comment type="caution">
    <text evidence="1">The sequence shown here is derived from an EMBL/GenBank/DDBJ whole genome shotgun (WGS) entry which is preliminary data.</text>
</comment>
<evidence type="ECO:0000313" key="2">
    <source>
        <dbReference type="Proteomes" id="UP001590950"/>
    </source>
</evidence>
<protein>
    <submittedName>
        <fullName evidence="1">Uncharacterized protein</fullName>
    </submittedName>
</protein>
<accession>A0ABR3ZWA4</accession>
<dbReference type="EMBL" id="JBEFKJ010000039">
    <property type="protein sequence ID" value="KAL2037603.1"/>
    <property type="molecule type" value="Genomic_DNA"/>
</dbReference>